<gene>
    <name evidence="2" type="ORF">ANN_17764</name>
</gene>
<accession>A0ABQ8STW2</accession>
<reference evidence="2 3" key="1">
    <citation type="journal article" date="2022" name="Allergy">
        <title>Genome assembly and annotation of Periplaneta americana reveal a comprehensive cockroach allergen profile.</title>
        <authorList>
            <person name="Wang L."/>
            <person name="Xiong Q."/>
            <person name="Saelim N."/>
            <person name="Wang L."/>
            <person name="Nong W."/>
            <person name="Wan A.T."/>
            <person name="Shi M."/>
            <person name="Liu X."/>
            <person name="Cao Q."/>
            <person name="Hui J.H.L."/>
            <person name="Sookrung N."/>
            <person name="Leung T.F."/>
            <person name="Tungtrongchitr A."/>
            <person name="Tsui S.K.W."/>
        </authorList>
    </citation>
    <scope>NUCLEOTIDE SEQUENCE [LARGE SCALE GENOMIC DNA]</scope>
    <source>
        <strain evidence="2">PWHHKU_190912</strain>
    </source>
</reference>
<dbReference type="EMBL" id="JAJSOF020000021">
    <property type="protein sequence ID" value="KAJ4437619.1"/>
    <property type="molecule type" value="Genomic_DNA"/>
</dbReference>
<name>A0ABQ8STW2_PERAM</name>
<proteinExistence type="predicted"/>
<organism evidence="2 3">
    <name type="scientific">Periplaneta americana</name>
    <name type="common">American cockroach</name>
    <name type="synonym">Blatta americana</name>
    <dbReference type="NCBI Taxonomy" id="6978"/>
    <lineage>
        <taxon>Eukaryota</taxon>
        <taxon>Metazoa</taxon>
        <taxon>Ecdysozoa</taxon>
        <taxon>Arthropoda</taxon>
        <taxon>Hexapoda</taxon>
        <taxon>Insecta</taxon>
        <taxon>Pterygota</taxon>
        <taxon>Neoptera</taxon>
        <taxon>Polyneoptera</taxon>
        <taxon>Dictyoptera</taxon>
        <taxon>Blattodea</taxon>
        <taxon>Blattoidea</taxon>
        <taxon>Blattidae</taxon>
        <taxon>Blattinae</taxon>
        <taxon>Periplaneta</taxon>
    </lineage>
</organism>
<dbReference type="InterPro" id="IPR025398">
    <property type="entry name" value="DUF4371"/>
</dbReference>
<comment type="caution">
    <text evidence="2">The sequence shown here is derived from an EMBL/GenBank/DDBJ whole genome shotgun (WGS) entry which is preliminary data.</text>
</comment>
<evidence type="ECO:0000313" key="2">
    <source>
        <dbReference type="EMBL" id="KAJ4437619.1"/>
    </source>
</evidence>
<dbReference type="PANTHER" id="PTHR45913:SF9">
    <property type="entry name" value="GENERAL TRANSCRIPTION FACTOR II-I REPEAT DOMAIN-CONTAINING PROTEIN 2-LIKE-RELATED"/>
    <property type="match status" value="1"/>
</dbReference>
<dbReference type="PANTHER" id="PTHR45913">
    <property type="entry name" value="EPM2A-INTERACTING PROTEIN 1"/>
    <property type="match status" value="1"/>
</dbReference>
<keyword evidence="3" id="KW-1185">Reference proteome</keyword>
<dbReference type="Proteomes" id="UP001148838">
    <property type="component" value="Unassembled WGS sequence"/>
</dbReference>
<evidence type="ECO:0000313" key="3">
    <source>
        <dbReference type="Proteomes" id="UP001148838"/>
    </source>
</evidence>
<feature type="domain" description="DUF4371" evidence="1">
    <location>
        <begin position="25"/>
        <end position="105"/>
    </location>
</feature>
<protein>
    <recommendedName>
        <fullName evidence="1">DUF4371 domain-containing protein</fullName>
    </recommendedName>
</protein>
<sequence length="247" mass="27684">MWNFAQTDDKLDHHLQTVTVFSGKSNDIQNDLIGCVFWVLINEIKKEISETSFIAVIMDESTYVSNKSQLSTIFRYVTCDGNVEERFIGFCDVSNDLRAVSLSEILIEYMDELKCGDKPVAQTYDGNAIKTVLSNEQPSKPLHVAQSDTSESVIRATFAISEIIAKKSKPFSDGEFVKECLQSVDIICPYKKTEFAKLNLWRQTVAHRIDELATTIEGTLKSQATNFEFYSLALESCDDSDTAQLGG</sequence>
<evidence type="ECO:0000259" key="1">
    <source>
        <dbReference type="Pfam" id="PF14291"/>
    </source>
</evidence>
<dbReference type="Pfam" id="PF14291">
    <property type="entry name" value="DUF4371"/>
    <property type="match status" value="1"/>
</dbReference>